<dbReference type="RefSeq" id="WP_186407064.1">
    <property type="nucleotide sequence ID" value="NZ_FLQX01000107.1"/>
</dbReference>
<dbReference type="EMBL" id="FLQX01000107">
    <property type="protein sequence ID" value="SBT06274.1"/>
    <property type="molecule type" value="Genomic_DNA"/>
</dbReference>
<dbReference type="STRING" id="1860102.ACCAA_310033"/>
<protein>
    <submittedName>
        <fullName evidence="2">NUDIX hydrolase</fullName>
    </submittedName>
</protein>
<proteinExistence type="predicted"/>
<keyword evidence="3" id="KW-1185">Reference proteome</keyword>
<sequence>MKFCGQCGETVRLLIPEGDNLPRHVCQGCGTIHYLNPKLVVGCVAEWQDQILLCRRSISPRYGFWTLPAGFMENGESTAEAARRETLEEACAQVEICQPFSLVSVPHISQVHLFYRARMISKCFSAGLETLETALFAEENIPWQQLAFQSVTSCLRAYFADRKAGRFTFHEEELRPANG</sequence>
<accession>A0A1A8XM78</accession>
<dbReference type="CDD" id="cd04511">
    <property type="entry name" value="NUDIX_Hydrolase"/>
    <property type="match status" value="1"/>
</dbReference>
<dbReference type="GO" id="GO:0016787">
    <property type="term" value="F:hydrolase activity"/>
    <property type="evidence" value="ECO:0007669"/>
    <property type="project" value="UniProtKB-KW"/>
</dbReference>
<dbReference type="PROSITE" id="PS51462">
    <property type="entry name" value="NUDIX"/>
    <property type="match status" value="1"/>
</dbReference>
<reference evidence="2 3" key="1">
    <citation type="submission" date="2016-06" db="EMBL/GenBank/DDBJ databases">
        <authorList>
            <person name="Kjaerup R.B."/>
            <person name="Dalgaard T.S."/>
            <person name="Juul-Madsen H.R."/>
        </authorList>
    </citation>
    <scope>NUCLEOTIDE SEQUENCE [LARGE SCALE GENOMIC DNA]</scope>
    <source>
        <strain evidence="2">3</strain>
    </source>
</reference>
<dbReference type="Pfam" id="PF00293">
    <property type="entry name" value="NUDIX"/>
    <property type="match status" value="1"/>
</dbReference>
<evidence type="ECO:0000313" key="2">
    <source>
        <dbReference type="EMBL" id="SBT06274.1"/>
    </source>
</evidence>
<dbReference type="AlphaFoldDB" id="A0A1A8XM78"/>
<dbReference type="InterPro" id="IPR000086">
    <property type="entry name" value="NUDIX_hydrolase_dom"/>
</dbReference>
<dbReference type="Gene3D" id="3.90.79.10">
    <property type="entry name" value="Nucleoside Triphosphate Pyrophosphohydrolase"/>
    <property type="match status" value="1"/>
</dbReference>
<name>A0A1A8XM78_9PROT</name>
<evidence type="ECO:0000259" key="1">
    <source>
        <dbReference type="PROSITE" id="PS51462"/>
    </source>
</evidence>
<keyword evidence="2" id="KW-0378">Hydrolase</keyword>
<dbReference type="Gene3D" id="2.20.70.10">
    <property type="match status" value="1"/>
</dbReference>
<dbReference type="InterPro" id="IPR015797">
    <property type="entry name" value="NUDIX_hydrolase-like_dom_sf"/>
</dbReference>
<dbReference type="InterPro" id="IPR029401">
    <property type="entry name" value="Nudix_N"/>
</dbReference>
<dbReference type="SUPFAM" id="SSF55811">
    <property type="entry name" value="Nudix"/>
    <property type="match status" value="1"/>
</dbReference>
<feature type="domain" description="Nudix hydrolase" evidence="1">
    <location>
        <begin position="36"/>
        <end position="169"/>
    </location>
</feature>
<evidence type="ECO:0000313" key="3">
    <source>
        <dbReference type="Proteomes" id="UP000199169"/>
    </source>
</evidence>
<gene>
    <name evidence="2" type="ORF">ACCAA_310033</name>
</gene>
<dbReference type="Pfam" id="PF14803">
    <property type="entry name" value="Zn_ribbon_Nudix"/>
    <property type="match status" value="1"/>
</dbReference>
<dbReference type="Proteomes" id="UP000199169">
    <property type="component" value="Unassembled WGS sequence"/>
</dbReference>
<organism evidence="2 3">
    <name type="scientific">Candidatus Accumulibacter aalborgensis</name>
    <dbReference type="NCBI Taxonomy" id="1860102"/>
    <lineage>
        <taxon>Bacteria</taxon>
        <taxon>Pseudomonadati</taxon>
        <taxon>Pseudomonadota</taxon>
        <taxon>Betaproteobacteria</taxon>
        <taxon>Candidatus Accumulibacter</taxon>
    </lineage>
</organism>
<dbReference type="PANTHER" id="PTHR43222">
    <property type="entry name" value="NUDIX HYDROLASE 23"/>
    <property type="match status" value="1"/>
</dbReference>
<dbReference type="PANTHER" id="PTHR43222:SF2">
    <property type="entry name" value="NUDIX HYDROLASE 23, CHLOROPLASTIC"/>
    <property type="match status" value="1"/>
</dbReference>